<protein>
    <submittedName>
        <fullName evidence="1">Repeat protein</fullName>
    </submittedName>
</protein>
<organism evidence="1 2">
    <name type="scientific">Moumouvirus goulette</name>
    <dbReference type="NCBI Taxonomy" id="1247379"/>
    <lineage>
        <taxon>Viruses</taxon>
        <taxon>Varidnaviria</taxon>
        <taxon>Bamfordvirae</taxon>
        <taxon>Nucleocytoviricota</taxon>
        <taxon>Megaviricetes</taxon>
        <taxon>Imitervirales</taxon>
        <taxon>Mimiviridae</taxon>
        <taxon>Megamimivirinae</taxon>
        <taxon>Moumouvirus</taxon>
        <taxon>Moumouvirus goulettemassiliense</taxon>
    </lineage>
</organism>
<dbReference type="PROSITE" id="PS50088">
    <property type="entry name" value="ANK_REPEAT"/>
    <property type="match status" value="1"/>
</dbReference>
<dbReference type="SUPFAM" id="SSF48403">
    <property type="entry name" value="Ankyrin repeat"/>
    <property type="match status" value="1"/>
</dbReference>
<keyword evidence="2" id="KW-1185">Reference proteome</keyword>
<dbReference type="Gene3D" id="1.25.40.20">
    <property type="entry name" value="Ankyrin repeat-containing domain"/>
    <property type="match status" value="1"/>
</dbReference>
<sequence>MDNIINLLKSNDWEFIKNNINEDFIEWDYLIDQINGLIHYLTYFNKTEIIKSIKKETIKNIINQSNIEGDTILHISAKLKNYDLLKYFLSINVDVIYQKNKLKNSVLFYVITEINFIKFIMNNYSIKDHSLNNNYTLLDYYILSKNYDMFIFIIDNIILNNTSSQSIFTVIQSDYNFKNKKNIWTKC</sequence>
<gene>
    <name evidence="1" type="ORF">glt_00412</name>
</gene>
<dbReference type="Proteomes" id="UP000241071">
    <property type="component" value="Segment"/>
</dbReference>
<proteinExistence type="predicted"/>
<accession>M1PMM4</accession>
<dbReference type="SMART" id="SM00248">
    <property type="entry name" value="ANK"/>
    <property type="match status" value="2"/>
</dbReference>
<dbReference type="EMBL" id="KC008572">
    <property type="protein sequence ID" value="AGF85221.1"/>
    <property type="molecule type" value="Genomic_DNA"/>
</dbReference>
<evidence type="ECO:0000313" key="1">
    <source>
        <dbReference type="EMBL" id="AGF85221.1"/>
    </source>
</evidence>
<dbReference type="InterPro" id="IPR036770">
    <property type="entry name" value="Ankyrin_rpt-contain_sf"/>
</dbReference>
<name>M1PMM4_9VIRU</name>
<evidence type="ECO:0000313" key="2">
    <source>
        <dbReference type="Proteomes" id="UP000241071"/>
    </source>
</evidence>
<dbReference type="InterPro" id="IPR002110">
    <property type="entry name" value="Ankyrin_rpt"/>
</dbReference>
<reference evidence="1 2" key="1">
    <citation type="submission" date="2012-10" db="EMBL/GenBank/DDBJ databases">
        <title>Complete genome sequence of Moumouvirus goulette.</title>
        <authorList>
            <person name="Fournous G."/>
            <person name="Bougalmi M."/>
            <person name="Colson P."/>
        </authorList>
    </citation>
    <scope>NUCLEOTIDE SEQUENCE [LARGE SCALE GENOMIC DNA]</scope>
</reference>